<dbReference type="EMBL" id="CAJHJT010000056">
    <property type="protein sequence ID" value="CAD7012646.1"/>
    <property type="molecule type" value="Genomic_DNA"/>
</dbReference>
<dbReference type="SUPFAM" id="SSF56496">
    <property type="entry name" value="Fibrinogen C-terminal domain-like"/>
    <property type="match status" value="1"/>
</dbReference>
<proteinExistence type="predicted"/>
<dbReference type="InterPro" id="IPR014716">
    <property type="entry name" value="Fibrinogen_a/b/g_C_1"/>
</dbReference>
<keyword evidence="2" id="KW-1185">Reference proteome</keyword>
<protein>
    <submittedName>
        <fullName evidence="1">(Mediterranean fruit fly) hypothetical protein</fullName>
    </submittedName>
</protein>
<dbReference type="InterPro" id="IPR036056">
    <property type="entry name" value="Fibrinogen-like_C"/>
</dbReference>
<accession>A0A811VB87</accession>
<comment type="caution">
    <text evidence="1">The sequence shown here is derived from an EMBL/GenBank/DDBJ whole genome shotgun (WGS) entry which is preliminary data.</text>
</comment>
<dbReference type="AlphaFoldDB" id="A0A811VB87"/>
<evidence type="ECO:0000313" key="1">
    <source>
        <dbReference type="EMBL" id="CAD7012646.1"/>
    </source>
</evidence>
<name>A0A811VB87_CERCA</name>
<reference evidence="1" key="1">
    <citation type="submission" date="2020-11" db="EMBL/GenBank/DDBJ databases">
        <authorList>
            <person name="Whitehead M."/>
        </authorList>
    </citation>
    <scope>NUCLEOTIDE SEQUENCE</scope>
    <source>
        <strain evidence="1">EGII</strain>
    </source>
</reference>
<sequence length="112" mass="12702">MPQLQHYTQGYNTLSGNNFIGLSRLHAITSRQPDELSAPLINAEGVQHYLHYDELAINGETHDFSIAQLGNFVGSMPLVQVKDWLPWHIKATIPRMKIAIRAVKHTHAHKVR</sequence>
<gene>
    <name evidence="1" type="ORF">CCAP1982_LOCUS20747</name>
</gene>
<evidence type="ECO:0000313" key="2">
    <source>
        <dbReference type="Proteomes" id="UP000606786"/>
    </source>
</evidence>
<dbReference type="Gene3D" id="3.90.215.10">
    <property type="entry name" value="Gamma Fibrinogen, chain A, domain 1"/>
    <property type="match status" value="1"/>
</dbReference>
<organism evidence="1 2">
    <name type="scientific">Ceratitis capitata</name>
    <name type="common">Mediterranean fruit fly</name>
    <name type="synonym">Tephritis capitata</name>
    <dbReference type="NCBI Taxonomy" id="7213"/>
    <lineage>
        <taxon>Eukaryota</taxon>
        <taxon>Metazoa</taxon>
        <taxon>Ecdysozoa</taxon>
        <taxon>Arthropoda</taxon>
        <taxon>Hexapoda</taxon>
        <taxon>Insecta</taxon>
        <taxon>Pterygota</taxon>
        <taxon>Neoptera</taxon>
        <taxon>Endopterygota</taxon>
        <taxon>Diptera</taxon>
        <taxon>Brachycera</taxon>
        <taxon>Muscomorpha</taxon>
        <taxon>Tephritoidea</taxon>
        <taxon>Tephritidae</taxon>
        <taxon>Ceratitis</taxon>
        <taxon>Ceratitis</taxon>
    </lineage>
</organism>
<dbReference type="Proteomes" id="UP000606786">
    <property type="component" value="Unassembled WGS sequence"/>
</dbReference>